<proteinExistence type="predicted"/>
<reference evidence="1 2" key="1">
    <citation type="submission" date="2019-01" db="EMBL/GenBank/DDBJ databases">
        <title>Genome sequencing of strain FW100M-2.</title>
        <authorList>
            <person name="Heo J."/>
            <person name="Kim S.-J."/>
            <person name="Kim J.-S."/>
            <person name="Hong S.-B."/>
            <person name="Kwon S.-W."/>
        </authorList>
    </citation>
    <scope>NUCLEOTIDE SEQUENCE [LARGE SCALE GENOMIC DNA]</scope>
    <source>
        <strain evidence="1 2">FW100M-2</strain>
    </source>
</reference>
<dbReference type="EMBL" id="CP035492">
    <property type="protein sequence ID" value="QAY65011.1"/>
    <property type="molecule type" value="Genomic_DNA"/>
</dbReference>
<dbReference type="AlphaFoldDB" id="A0A4V0YEQ3"/>
<evidence type="ECO:0000313" key="2">
    <source>
        <dbReference type="Proteomes" id="UP000293568"/>
    </source>
</evidence>
<dbReference type="KEGG" id="pprt:ET464_00035"/>
<organism evidence="1 2">
    <name type="scientific">Paenibacillus protaetiae</name>
    <dbReference type="NCBI Taxonomy" id="2509456"/>
    <lineage>
        <taxon>Bacteria</taxon>
        <taxon>Bacillati</taxon>
        <taxon>Bacillota</taxon>
        <taxon>Bacilli</taxon>
        <taxon>Bacillales</taxon>
        <taxon>Paenibacillaceae</taxon>
        <taxon>Paenibacillus</taxon>
    </lineage>
</organism>
<dbReference type="Proteomes" id="UP000293568">
    <property type="component" value="Chromosome"/>
</dbReference>
<dbReference type="OrthoDB" id="9976931at2"/>
<accession>A0A4V0YEQ3</accession>
<dbReference type="RefSeq" id="WP_129437124.1">
    <property type="nucleotide sequence ID" value="NZ_CP035492.1"/>
</dbReference>
<name>A0A4V0YEQ3_9BACL</name>
<protein>
    <submittedName>
        <fullName evidence="1">Uncharacterized protein</fullName>
    </submittedName>
</protein>
<sequence>MKGELTYKKLVATVLSVSLFVGGVVIPAQVKASPSNVESSERVLALEKHPGDTHLVYTYESNGSLYKVEENANEDLTEVNSTIYVMNDEGNYVQYATQEADIINSNLIVTTNVNGVIDTEA</sequence>
<evidence type="ECO:0000313" key="1">
    <source>
        <dbReference type="EMBL" id="QAY65011.1"/>
    </source>
</evidence>
<keyword evidence="2" id="KW-1185">Reference proteome</keyword>
<gene>
    <name evidence="1" type="ORF">ET464_00035</name>
</gene>